<proteinExistence type="predicted"/>
<sequence length="51" mass="5379">MAVDLIAVAALGLLCTVTAVLVSSTGRSEERRPARRKASPQTAPTTPEETR</sequence>
<name>A0A840WRX0_9ACTN</name>
<accession>A0A840WRX0</accession>
<dbReference type="Proteomes" id="UP000579647">
    <property type="component" value="Unassembled WGS sequence"/>
</dbReference>
<feature type="region of interest" description="Disordered" evidence="1">
    <location>
        <begin position="22"/>
        <end position="51"/>
    </location>
</feature>
<keyword evidence="3" id="KW-1185">Reference proteome</keyword>
<dbReference type="EMBL" id="JACHDO010000002">
    <property type="protein sequence ID" value="MBB5495771.1"/>
    <property type="molecule type" value="Genomic_DNA"/>
</dbReference>
<gene>
    <name evidence="2" type="ORF">HNR07_006990</name>
</gene>
<evidence type="ECO:0000256" key="1">
    <source>
        <dbReference type="SAM" id="MobiDB-lite"/>
    </source>
</evidence>
<protein>
    <submittedName>
        <fullName evidence="2">Uncharacterized protein</fullName>
    </submittedName>
</protein>
<feature type="compositionally biased region" description="Polar residues" evidence="1">
    <location>
        <begin position="39"/>
        <end position="51"/>
    </location>
</feature>
<evidence type="ECO:0000313" key="2">
    <source>
        <dbReference type="EMBL" id="MBB5495771.1"/>
    </source>
</evidence>
<organism evidence="2 3">
    <name type="scientific">Nocardiopsis metallicus</name>
    <dbReference type="NCBI Taxonomy" id="179819"/>
    <lineage>
        <taxon>Bacteria</taxon>
        <taxon>Bacillati</taxon>
        <taxon>Actinomycetota</taxon>
        <taxon>Actinomycetes</taxon>
        <taxon>Streptosporangiales</taxon>
        <taxon>Nocardiopsidaceae</taxon>
        <taxon>Nocardiopsis</taxon>
    </lineage>
</organism>
<dbReference type="AlphaFoldDB" id="A0A840WRX0"/>
<reference evidence="2 3" key="1">
    <citation type="submission" date="2020-08" db="EMBL/GenBank/DDBJ databases">
        <title>Sequencing the genomes of 1000 actinobacteria strains.</title>
        <authorList>
            <person name="Klenk H.-P."/>
        </authorList>
    </citation>
    <scope>NUCLEOTIDE SEQUENCE [LARGE SCALE GENOMIC DNA]</scope>
    <source>
        <strain evidence="2 3">DSM 44598</strain>
    </source>
</reference>
<dbReference type="RefSeq" id="WP_184373146.1">
    <property type="nucleotide sequence ID" value="NZ_JACHDO010000002.1"/>
</dbReference>
<evidence type="ECO:0000313" key="3">
    <source>
        <dbReference type="Proteomes" id="UP000579647"/>
    </source>
</evidence>
<comment type="caution">
    <text evidence="2">The sequence shown here is derived from an EMBL/GenBank/DDBJ whole genome shotgun (WGS) entry which is preliminary data.</text>
</comment>